<organism evidence="2 3">
    <name type="scientific">Microtetraspora glauca</name>
    <dbReference type="NCBI Taxonomy" id="1996"/>
    <lineage>
        <taxon>Bacteria</taxon>
        <taxon>Bacillati</taxon>
        <taxon>Actinomycetota</taxon>
        <taxon>Actinomycetes</taxon>
        <taxon>Streptosporangiales</taxon>
        <taxon>Streptosporangiaceae</taxon>
        <taxon>Microtetraspora</taxon>
    </lineage>
</organism>
<sequence length="64" mass="7033">MTAAEPEHDAPEDEMKRKFREALERKKRTQAERNAAGTGKDPSKVNAAHGPAGGRRSFRRKSGG</sequence>
<evidence type="ECO:0000256" key="1">
    <source>
        <dbReference type="SAM" id="MobiDB-lite"/>
    </source>
</evidence>
<evidence type="ECO:0000313" key="3">
    <source>
        <dbReference type="Proteomes" id="UP001551675"/>
    </source>
</evidence>
<evidence type="ECO:0000313" key="2">
    <source>
        <dbReference type="EMBL" id="MEV0973730.1"/>
    </source>
</evidence>
<proteinExistence type="predicted"/>
<feature type="region of interest" description="Disordered" evidence="1">
    <location>
        <begin position="1"/>
        <end position="64"/>
    </location>
</feature>
<feature type="compositionally biased region" description="Basic and acidic residues" evidence="1">
    <location>
        <begin position="1"/>
        <end position="24"/>
    </location>
</feature>
<name>A0ABV3GQ36_MICGL</name>
<reference evidence="2 3" key="1">
    <citation type="submission" date="2024-06" db="EMBL/GenBank/DDBJ databases">
        <title>The Natural Products Discovery Center: Release of the First 8490 Sequenced Strains for Exploring Actinobacteria Biosynthetic Diversity.</title>
        <authorList>
            <person name="Kalkreuter E."/>
            <person name="Kautsar S.A."/>
            <person name="Yang D."/>
            <person name="Bader C.D."/>
            <person name="Teijaro C.N."/>
            <person name="Fluegel L."/>
            <person name="Davis C.M."/>
            <person name="Simpson J.R."/>
            <person name="Lauterbach L."/>
            <person name="Steele A.D."/>
            <person name="Gui C."/>
            <person name="Meng S."/>
            <person name="Li G."/>
            <person name="Viehrig K."/>
            <person name="Ye F."/>
            <person name="Su P."/>
            <person name="Kiefer A.F."/>
            <person name="Nichols A."/>
            <person name="Cepeda A.J."/>
            <person name="Yan W."/>
            <person name="Fan B."/>
            <person name="Jiang Y."/>
            <person name="Adhikari A."/>
            <person name="Zheng C.-J."/>
            <person name="Schuster L."/>
            <person name="Cowan T.M."/>
            <person name="Smanski M.J."/>
            <person name="Chevrette M.G."/>
            <person name="De Carvalho L.P.S."/>
            <person name="Shen B."/>
        </authorList>
    </citation>
    <scope>NUCLEOTIDE SEQUENCE [LARGE SCALE GENOMIC DNA]</scope>
    <source>
        <strain evidence="2 3">NPDC050100</strain>
    </source>
</reference>
<dbReference type="Proteomes" id="UP001551675">
    <property type="component" value="Unassembled WGS sequence"/>
</dbReference>
<keyword evidence="3" id="KW-1185">Reference proteome</keyword>
<dbReference type="InterPro" id="IPR035172">
    <property type="entry name" value="DUF5302"/>
</dbReference>
<dbReference type="EMBL" id="JBFALK010000024">
    <property type="protein sequence ID" value="MEV0973730.1"/>
    <property type="molecule type" value="Genomic_DNA"/>
</dbReference>
<dbReference type="RefSeq" id="WP_061257032.1">
    <property type="nucleotide sequence ID" value="NZ_JBFALK010000024.1"/>
</dbReference>
<protein>
    <submittedName>
        <fullName evidence="2">DUF5302 domain-containing protein</fullName>
    </submittedName>
</protein>
<dbReference type="Pfam" id="PF17227">
    <property type="entry name" value="DUF5302"/>
    <property type="match status" value="1"/>
</dbReference>
<accession>A0ABV3GQ36</accession>
<gene>
    <name evidence="2" type="ORF">AB0I59_34470</name>
</gene>
<comment type="caution">
    <text evidence="2">The sequence shown here is derived from an EMBL/GenBank/DDBJ whole genome shotgun (WGS) entry which is preliminary data.</text>
</comment>